<comment type="caution">
    <text evidence="1">The sequence shown here is derived from an EMBL/GenBank/DDBJ whole genome shotgun (WGS) entry which is preliminary data.</text>
</comment>
<name>A0AAV7Q0P6_PLEWA</name>
<dbReference type="EMBL" id="JANPWB010000011">
    <property type="protein sequence ID" value="KAJ1131570.1"/>
    <property type="molecule type" value="Genomic_DNA"/>
</dbReference>
<reference evidence="1" key="1">
    <citation type="journal article" date="2022" name="bioRxiv">
        <title>Sequencing and chromosome-scale assembly of the giantPleurodeles waltlgenome.</title>
        <authorList>
            <person name="Brown T."/>
            <person name="Elewa A."/>
            <person name="Iarovenko S."/>
            <person name="Subramanian E."/>
            <person name="Araus A.J."/>
            <person name="Petzold A."/>
            <person name="Susuki M."/>
            <person name="Suzuki K.-i.T."/>
            <person name="Hayashi T."/>
            <person name="Toyoda A."/>
            <person name="Oliveira C."/>
            <person name="Osipova E."/>
            <person name="Leigh N.D."/>
            <person name="Simon A."/>
            <person name="Yun M.H."/>
        </authorList>
    </citation>
    <scope>NUCLEOTIDE SEQUENCE</scope>
    <source>
        <strain evidence="1">20211129_DDA</strain>
        <tissue evidence="1">Liver</tissue>
    </source>
</reference>
<dbReference type="InterPro" id="IPR021109">
    <property type="entry name" value="Peptidase_aspartic_dom_sf"/>
</dbReference>
<dbReference type="SUPFAM" id="SSF50630">
    <property type="entry name" value="Acid proteases"/>
    <property type="match status" value="1"/>
</dbReference>
<accession>A0AAV7Q0P6</accession>
<evidence type="ECO:0000313" key="1">
    <source>
        <dbReference type="EMBL" id="KAJ1131570.1"/>
    </source>
</evidence>
<gene>
    <name evidence="1" type="ORF">NDU88_009905</name>
</gene>
<dbReference type="AlphaFoldDB" id="A0AAV7Q0P6"/>
<evidence type="ECO:0000313" key="2">
    <source>
        <dbReference type="Proteomes" id="UP001066276"/>
    </source>
</evidence>
<dbReference type="Proteomes" id="UP001066276">
    <property type="component" value="Chromosome 7"/>
</dbReference>
<protein>
    <submittedName>
        <fullName evidence="1">Uncharacterized protein</fullName>
    </submittedName>
</protein>
<keyword evidence="2" id="KW-1185">Reference proteome</keyword>
<proteinExistence type="predicted"/>
<organism evidence="1 2">
    <name type="scientific">Pleurodeles waltl</name>
    <name type="common">Iberian ribbed newt</name>
    <dbReference type="NCBI Taxonomy" id="8319"/>
    <lineage>
        <taxon>Eukaryota</taxon>
        <taxon>Metazoa</taxon>
        <taxon>Chordata</taxon>
        <taxon>Craniata</taxon>
        <taxon>Vertebrata</taxon>
        <taxon>Euteleostomi</taxon>
        <taxon>Amphibia</taxon>
        <taxon>Batrachia</taxon>
        <taxon>Caudata</taxon>
        <taxon>Salamandroidea</taxon>
        <taxon>Salamandridae</taxon>
        <taxon>Pleurodelinae</taxon>
        <taxon>Pleurodeles</taxon>
    </lineage>
</organism>
<sequence length="152" mass="17020">MIEKSYVDLDEDENVILMLSSEGQEDSGTVEISSMMVTQKRRPPSCMVSVNNKNIKFLADYGSPFTLINVTDFKDIDNMVVHESRINLNAYGGKCVEVVGKFEANLKFEGKCAVGMLYVVKEGVNILGWEEQGELGIILDPNHADMVFIKKY</sequence>